<comment type="caution">
    <text evidence="2">The sequence shown here is derived from an EMBL/GenBank/DDBJ whole genome shotgun (WGS) entry which is preliminary data.</text>
</comment>
<gene>
    <name evidence="2" type="ORF">IQ276_07345</name>
</gene>
<keyword evidence="1" id="KW-0472">Membrane</keyword>
<feature type="transmembrane region" description="Helical" evidence="1">
    <location>
        <begin position="265"/>
        <end position="285"/>
    </location>
</feature>
<dbReference type="RefSeq" id="WP_193914818.1">
    <property type="nucleotide sequence ID" value="NZ_JADEXS020000001.1"/>
</dbReference>
<feature type="transmembrane region" description="Helical" evidence="1">
    <location>
        <begin position="12"/>
        <end position="30"/>
    </location>
</feature>
<feature type="transmembrane region" description="Helical" evidence="1">
    <location>
        <begin position="317"/>
        <end position="337"/>
    </location>
</feature>
<evidence type="ECO:0000313" key="2">
    <source>
        <dbReference type="EMBL" id="MBE9022251.1"/>
    </source>
</evidence>
<name>A0A8J6ZND1_DESMC</name>
<keyword evidence="1" id="KW-0812">Transmembrane</keyword>
<dbReference type="EMBL" id="JADEXS010000068">
    <property type="protein sequence ID" value="MBE9022251.1"/>
    <property type="molecule type" value="Genomic_DNA"/>
</dbReference>
<feature type="transmembrane region" description="Helical" evidence="1">
    <location>
        <begin position="349"/>
        <end position="367"/>
    </location>
</feature>
<dbReference type="Proteomes" id="UP000622533">
    <property type="component" value="Unassembled WGS sequence"/>
</dbReference>
<organism evidence="2 3">
    <name type="scientific">Desmonostoc muscorum LEGE 12446</name>
    <dbReference type="NCBI Taxonomy" id="1828758"/>
    <lineage>
        <taxon>Bacteria</taxon>
        <taxon>Bacillati</taxon>
        <taxon>Cyanobacteriota</taxon>
        <taxon>Cyanophyceae</taxon>
        <taxon>Nostocales</taxon>
        <taxon>Nostocaceae</taxon>
        <taxon>Desmonostoc</taxon>
    </lineage>
</organism>
<sequence length="503" mass="57677">MINIPKLTKVDLLVLLFVFIIALIHVPFPFAGDQALFTTGAVEMQQGKVLYRDFWDLKQPGIYYFYFLAGTLFGFNEIGIHICELIYMMLFAVILQLTLKSYFRHQIIASLVPLLTVGAYYVSSYHRQFAQVEGLVGFPLFLSLWLTYKSFNQEGKRRFIQLLFSGLIGGIVLIFKLLFLPILVAFWLTLLIHSLVIKHQNFPKIFIEICLPIFIGIISPILVVFSYFAETNSLAIVYKTFFVYPGQVVANGKFNLSKLLFGTAWFLKNFVSLVLIATVAVNVSLRKDKNLLTLLLVVWFVLGLGVIFIQTRSLWGYHYLLLFVPTGILATKGLDILWQPFKQLSSPLIKILVSFLFLLPLLLNFQFKSVALIKNNFALTEDTRLKYQTVFREDYTSLRSEVKFLSQAGSLPGEIFVAGDPSIYYLSGRTQATSLNAWSLELFVSDQWPQLLQELDLSKPPYIFISDDYQTLIKEEFPKILELIEKKYHILSKGNDGIWYIVN</sequence>
<feature type="transmembrane region" description="Helical" evidence="1">
    <location>
        <begin position="209"/>
        <end position="229"/>
    </location>
</feature>
<evidence type="ECO:0000256" key="1">
    <source>
        <dbReference type="SAM" id="Phobius"/>
    </source>
</evidence>
<proteinExistence type="predicted"/>
<reference evidence="2" key="1">
    <citation type="submission" date="2020-10" db="EMBL/GenBank/DDBJ databases">
        <authorList>
            <person name="Castelo-Branco R."/>
            <person name="Eusebio N."/>
            <person name="Adriana R."/>
            <person name="Vieira A."/>
            <person name="Brugerolle De Fraissinette N."/>
            <person name="Rezende De Castro R."/>
            <person name="Schneider M.P."/>
            <person name="Vasconcelos V."/>
            <person name="Leao P.N."/>
        </authorList>
    </citation>
    <scope>NUCLEOTIDE SEQUENCE</scope>
    <source>
        <strain evidence="2">LEGE 12446</strain>
    </source>
</reference>
<dbReference type="AlphaFoldDB" id="A0A8J6ZND1"/>
<feature type="transmembrane region" description="Helical" evidence="1">
    <location>
        <begin position="129"/>
        <end position="147"/>
    </location>
</feature>
<feature type="transmembrane region" description="Helical" evidence="1">
    <location>
        <begin position="62"/>
        <end position="95"/>
    </location>
</feature>
<protein>
    <submittedName>
        <fullName evidence="2">Glycosyltransferase family 39 protein</fullName>
    </submittedName>
</protein>
<accession>A0A8J6ZND1</accession>
<evidence type="ECO:0000313" key="3">
    <source>
        <dbReference type="Proteomes" id="UP000622533"/>
    </source>
</evidence>
<feature type="transmembrane region" description="Helical" evidence="1">
    <location>
        <begin position="107"/>
        <end position="123"/>
    </location>
</feature>
<keyword evidence="1" id="KW-1133">Transmembrane helix</keyword>
<feature type="transmembrane region" description="Helical" evidence="1">
    <location>
        <begin position="292"/>
        <end position="311"/>
    </location>
</feature>
<keyword evidence="3" id="KW-1185">Reference proteome</keyword>